<proteinExistence type="predicted"/>
<dbReference type="AlphaFoldDB" id="W4KG65"/>
<keyword evidence="4" id="KW-1185">Reference proteome</keyword>
<keyword evidence="2" id="KW-0812">Transmembrane</keyword>
<evidence type="ECO:0000256" key="2">
    <source>
        <dbReference type="SAM" id="Phobius"/>
    </source>
</evidence>
<dbReference type="Pfam" id="PF01564">
    <property type="entry name" value="Spermine_synth"/>
    <property type="match status" value="1"/>
</dbReference>
<gene>
    <name evidence="3" type="ORF">HETIRDRAFT_123751</name>
</gene>
<dbReference type="PANTHER" id="PTHR43317">
    <property type="entry name" value="THERMOSPERMINE SYNTHASE ACAULIS5"/>
    <property type="match status" value="1"/>
</dbReference>
<dbReference type="GO" id="GO:0006596">
    <property type="term" value="P:polyamine biosynthetic process"/>
    <property type="evidence" value="ECO:0007669"/>
    <property type="project" value="UniProtKB-KW"/>
</dbReference>
<keyword evidence="2" id="KW-1133">Transmembrane helix</keyword>
<dbReference type="HOGENOM" id="CLU_017511_1_0_1"/>
<accession>W4KG65</accession>
<dbReference type="RefSeq" id="XP_009543782.1">
    <property type="nucleotide sequence ID" value="XM_009545487.1"/>
</dbReference>
<evidence type="ECO:0000256" key="1">
    <source>
        <dbReference type="ARBA" id="ARBA00023115"/>
    </source>
</evidence>
<feature type="transmembrane region" description="Helical" evidence="2">
    <location>
        <begin position="52"/>
        <end position="74"/>
    </location>
</feature>
<feature type="transmembrane region" description="Helical" evidence="2">
    <location>
        <begin position="26"/>
        <end position="45"/>
    </location>
</feature>
<sequence>MGTLFCSLPNLAYWVPLWTARWHDPVFGPVATHLLVLFPIAYSGIAIVKSLVLLALGGFVLGTWVVHTLLRVSIGKENTTSSSRFFSWQVLLPGILLPILPILLPYLQPPILPHPLSQPFLHPKLPLRILSSIPSVTGMVVVGEMLPPPDWQPGMPEEFPHSFRYLRASHSLLGGVWLGAKVHSRSAVRIPLLDQQGNELGDSIYSTFVLQEALRLVDRESKDSEGHNQNALIIGLGAGIAATALSRHNIATTVVEIDPAVYNASRQYFGLPDFGPDRVFLEDARSFVRRRRQRLELDGAQDEKFDFVVHDCFSGGGVPAHIFTIQFWEDLKMIMHVDGVVAVNFAGKLSSDPSKAILTTLQHSFEHCRAFHDAEPMSREELLSGFINLVFFCSPSSKPLTFRTPRENDYLSSHLRAHVFGSLPEREVDLQLINQNIHADDIDKWILRDQNNQLQKWQAEGALEHWQIMRQILPAPVWETF</sequence>
<dbReference type="PANTHER" id="PTHR43317:SF1">
    <property type="entry name" value="THERMOSPERMINE SYNTHASE ACAULIS5"/>
    <property type="match status" value="1"/>
</dbReference>
<organism evidence="3 4">
    <name type="scientific">Heterobasidion irregulare (strain TC 32-1)</name>
    <dbReference type="NCBI Taxonomy" id="747525"/>
    <lineage>
        <taxon>Eukaryota</taxon>
        <taxon>Fungi</taxon>
        <taxon>Dikarya</taxon>
        <taxon>Basidiomycota</taxon>
        <taxon>Agaricomycotina</taxon>
        <taxon>Agaricomycetes</taxon>
        <taxon>Russulales</taxon>
        <taxon>Bondarzewiaceae</taxon>
        <taxon>Heterobasidion</taxon>
        <taxon>Heterobasidion annosum species complex</taxon>
    </lineage>
</organism>
<dbReference type="eggNOG" id="ENOG502QTVA">
    <property type="taxonomic scope" value="Eukaryota"/>
</dbReference>
<dbReference type="InParanoid" id="W4KG65"/>
<dbReference type="NCBIfam" id="NF037959">
    <property type="entry name" value="MFS_SpdSyn"/>
    <property type="match status" value="1"/>
</dbReference>
<dbReference type="SUPFAM" id="SSF53335">
    <property type="entry name" value="S-adenosyl-L-methionine-dependent methyltransferases"/>
    <property type="match status" value="1"/>
</dbReference>
<dbReference type="CDD" id="cd02440">
    <property type="entry name" value="AdoMet_MTases"/>
    <property type="match status" value="1"/>
</dbReference>
<evidence type="ECO:0000313" key="3">
    <source>
        <dbReference type="EMBL" id="ETW84066.1"/>
    </source>
</evidence>
<dbReference type="OrthoDB" id="2016285at2759"/>
<dbReference type="Gene3D" id="3.40.50.150">
    <property type="entry name" value="Vaccinia Virus protein VP39"/>
    <property type="match status" value="1"/>
</dbReference>
<keyword evidence="1" id="KW-0620">Polyamine biosynthesis</keyword>
<dbReference type="Proteomes" id="UP000030671">
    <property type="component" value="Unassembled WGS sequence"/>
</dbReference>
<dbReference type="KEGG" id="hir:HETIRDRAFT_123751"/>
<dbReference type="InterPro" id="IPR029063">
    <property type="entry name" value="SAM-dependent_MTases_sf"/>
</dbReference>
<dbReference type="EMBL" id="KI925456">
    <property type="protein sequence ID" value="ETW84066.1"/>
    <property type="molecule type" value="Genomic_DNA"/>
</dbReference>
<evidence type="ECO:0008006" key="5">
    <source>
        <dbReference type="Google" id="ProtNLM"/>
    </source>
</evidence>
<dbReference type="GeneID" id="20666840"/>
<reference evidence="3 4" key="1">
    <citation type="journal article" date="2012" name="New Phytol.">
        <title>Insight into trade-off between wood decay and parasitism from the genome of a fungal forest pathogen.</title>
        <authorList>
            <person name="Olson A."/>
            <person name="Aerts A."/>
            <person name="Asiegbu F."/>
            <person name="Belbahri L."/>
            <person name="Bouzid O."/>
            <person name="Broberg A."/>
            <person name="Canback B."/>
            <person name="Coutinho P.M."/>
            <person name="Cullen D."/>
            <person name="Dalman K."/>
            <person name="Deflorio G."/>
            <person name="van Diepen L.T."/>
            <person name="Dunand C."/>
            <person name="Duplessis S."/>
            <person name="Durling M."/>
            <person name="Gonthier P."/>
            <person name="Grimwood J."/>
            <person name="Fossdal C.G."/>
            <person name="Hansson D."/>
            <person name="Henrissat B."/>
            <person name="Hietala A."/>
            <person name="Himmelstrand K."/>
            <person name="Hoffmeister D."/>
            <person name="Hogberg N."/>
            <person name="James T.Y."/>
            <person name="Karlsson M."/>
            <person name="Kohler A."/>
            <person name="Kues U."/>
            <person name="Lee Y.H."/>
            <person name="Lin Y.C."/>
            <person name="Lind M."/>
            <person name="Lindquist E."/>
            <person name="Lombard V."/>
            <person name="Lucas S."/>
            <person name="Lunden K."/>
            <person name="Morin E."/>
            <person name="Murat C."/>
            <person name="Park J."/>
            <person name="Raffaello T."/>
            <person name="Rouze P."/>
            <person name="Salamov A."/>
            <person name="Schmutz J."/>
            <person name="Solheim H."/>
            <person name="Stahlberg J."/>
            <person name="Velez H."/>
            <person name="de Vries R.P."/>
            <person name="Wiebenga A."/>
            <person name="Woodward S."/>
            <person name="Yakovlev I."/>
            <person name="Garbelotto M."/>
            <person name="Martin F."/>
            <person name="Grigoriev I.V."/>
            <person name="Stenlid J."/>
        </authorList>
    </citation>
    <scope>NUCLEOTIDE SEQUENCE [LARGE SCALE GENOMIC DNA]</scope>
    <source>
        <strain evidence="3 4">TC 32-1</strain>
    </source>
</reference>
<protein>
    <recommendedName>
        <fullName evidence="5">PABS domain-containing protein</fullName>
    </recommendedName>
</protein>
<evidence type="ECO:0000313" key="4">
    <source>
        <dbReference type="Proteomes" id="UP000030671"/>
    </source>
</evidence>
<name>W4KG65_HETIT</name>
<feature type="transmembrane region" description="Helical" evidence="2">
    <location>
        <begin position="86"/>
        <end position="104"/>
    </location>
</feature>
<keyword evidence="2" id="KW-0472">Membrane</keyword>